<evidence type="ECO:0000256" key="2">
    <source>
        <dbReference type="ARBA" id="ARBA00005887"/>
    </source>
</evidence>
<dbReference type="PANTHER" id="PTHR43029:SF10">
    <property type="entry name" value="AMMONIUM TRANSPORTER MEP2"/>
    <property type="match status" value="1"/>
</dbReference>
<protein>
    <recommendedName>
        <fullName evidence="8">Ammonium transporter</fullName>
    </recommendedName>
</protein>
<evidence type="ECO:0000256" key="5">
    <source>
        <dbReference type="ARBA" id="ARBA00022989"/>
    </source>
</evidence>
<dbReference type="Gene3D" id="1.10.3430.10">
    <property type="entry name" value="Ammonium transporter AmtB like domains"/>
    <property type="match status" value="1"/>
</dbReference>
<evidence type="ECO:0000256" key="4">
    <source>
        <dbReference type="ARBA" id="ARBA00022692"/>
    </source>
</evidence>
<feature type="transmembrane region" description="Helical" evidence="8">
    <location>
        <begin position="197"/>
        <end position="215"/>
    </location>
</feature>
<evidence type="ECO:0000256" key="3">
    <source>
        <dbReference type="ARBA" id="ARBA00022448"/>
    </source>
</evidence>
<reference evidence="11" key="1">
    <citation type="submission" date="2016-10" db="EMBL/GenBank/DDBJ databases">
        <authorList>
            <person name="Varghese N."/>
            <person name="Submissions S."/>
        </authorList>
    </citation>
    <scope>NUCLEOTIDE SEQUENCE [LARGE SCALE GENOMIC DNA]</scope>
    <source>
        <strain evidence="11">DSM 26922</strain>
    </source>
</reference>
<keyword evidence="4 8" id="KW-0812">Transmembrane</keyword>
<comment type="similarity">
    <text evidence="2 8">Belongs to the ammonia transporter channel (TC 1.A.11.2) family.</text>
</comment>
<keyword evidence="7 8" id="KW-0924">Ammonia transport</keyword>
<feature type="transmembrane region" description="Helical" evidence="8">
    <location>
        <begin position="123"/>
        <end position="144"/>
    </location>
</feature>
<organism evidence="10 11">
    <name type="scientific">Litoreibacter albidus</name>
    <dbReference type="NCBI Taxonomy" id="670155"/>
    <lineage>
        <taxon>Bacteria</taxon>
        <taxon>Pseudomonadati</taxon>
        <taxon>Pseudomonadota</taxon>
        <taxon>Alphaproteobacteria</taxon>
        <taxon>Rhodobacterales</taxon>
        <taxon>Roseobacteraceae</taxon>
        <taxon>Litoreibacter</taxon>
    </lineage>
</organism>
<gene>
    <name evidence="10" type="ORF">SAMN04488001_1091</name>
</gene>
<dbReference type="EMBL" id="FNOI01000001">
    <property type="protein sequence ID" value="SDW40188.1"/>
    <property type="molecule type" value="Genomic_DNA"/>
</dbReference>
<feature type="transmembrane region" description="Helical" evidence="8">
    <location>
        <begin position="341"/>
        <end position="362"/>
    </location>
</feature>
<proteinExistence type="inferred from homology"/>
<dbReference type="GO" id="GO:0005886">
    <property type="term" value="C:plasma membrane"/>
    <property type="evidence" value="ECO:0007669"/>
    <property type="project" value="UniProtKB-SubCell"/>
</dbReference>
<feature type="transmembrane region" description="Helical" evidence="8">
    <location>
        <begin position="6"/>
        <end position="28"/>
    </location>
</feature>
<dbReference type="InterPro" id="IPR001905">
    <property type="entry name" value="Ammonium_transpt"/>
</dbReference>
<dbReference type="InterPro" id="IPR018047">
    <property type="entry name" value="Ammonium_transpt_CS"/>
</dbReference>
<keyword evidence="5 8" id="KW-1133">Transmembrane helix</keyword>
<evidence type="ECO:0000313" key="11">
    <source>
        <dbReference type="Proteomes" id="UP000199441"/>
    </source>
</evidence>
<dbReference type="STRING" id="670155.SAMN04488001_1091"/>
<feature type="transmembrane region" description="Helical" evidence="8">
    <location>
        <begin position="282"/>
        <end position="302"/>
    </location>
</feature>
<feature type="transmembrane region" description="Helical" evidence="8">
    <location>
        <begin position="40"/>
        <end position="63"/>
    </location>
</feature>
<feature type="transmembrane region" description="Helical" evidence="8">
    <location>
        <begin position="94"/>
        <end position="116"/>
    </location>
</feature>
<evidence type="ECO:0000259" key="9">
    <source>
        <dbReference type="Pfam" id="PF00909"/>
    </source>
</evidence>
<dbReference type="PROSITE" id="PS01219">
    <property type="entry name" value="AMMONIUM_TRANSP"/>
    <property type="match status" value="1"/>
</dbReference>
<dbReference type="NCBIfam" id="TIGR00836">
    <property type="entry name" value="amt"/>
    <property type="match status" value="1"/>
</dbReference>
<dbReference type="GO" id="GO:0008519">
    <property type="term" value="F:ammonium channel activity"/>
    <property type="evidence" value="ECO:0007669"/>
    <property type="project" value="InterPro"/>
</dbReference>
<evidence type="ECO:0000313" key="10">
    <source>
        <dbReference type="EMBL" id="SDW40188.1"/>
    </source>
</evidence>
<keyword evidence="3 8" id="KW-0813">Transport</keyword>
<dbReference type="SUPFAM" id="SSF111352">
    <property type="entry name" value="Ammonium transporter"/>
    <property type="match status" value="1"/>
</dbReference>
<evidence type="ECO:0000256" key="6">
    <source>
        <dbReference type="ARBA" id="ARBA00023136"/>
    </source>
</evidence>
<dbReference type="PANTHER" id="PTHR43029">
    <property type="entry name" value="AMMONIUM TRANSPORTER MEP2"/>
    <property type="match status" value="1"/>
</dbReference>
<comment type="subcellular location">
    <subcellularLocation>
        <location evidence="8">Cell membrane</location>
        <topology evidence="8">Multi-pass membrane protein</topology>
    </subcellularLocation>
    <subcellularLocation>
        <location evidence="1">Membrane</location>
        <topology evidence="1">Multi-pass membrane protein</topology>
    </subcellularLocation>
</comment>
<feature type="transmembrane region" description="Helical" evidence="8">
    <location>
        <begin position="314"/>
        <end position="335"/>
    </location>
</feature>
<feature type="transmembrane region" description="Helical" evidence="8">
    <location>
        <begin position="164"/>
        <end position="185"/>
    </location>
</feature>
<feature type="transmembrane region" description="Helical" evidence="8">
    <location>
        <begin position="258"/>
        <end position="276"/>
    </location>
</feature>
<sequence>MNGADTAWILVATALVLFMTLPGLALFYGGLVRARNVLSVFMQCFAIACVMSILWLVAGYSIAFGDGNAYWGGLDKAFLNGVTADSVSGTIPEILFFAFQMTFAIITPALIVGAYVERIGFAFVMVFSSLWMLICYAPVAHWIWGGGLLAGEDWSLFSDGVNDFAGGIVVHQTAGIAALILAVFLGPRRKATTPPHNPGMVMIGAAMLWVGWFGFNGGSQLAADGGAAMAITVTHISAAMASITWAAWERIRYGKASLVGMVTGTIAGLASITPASGSVGPIEAMFIGAVAGVMCQELCGVVKNFVKIDDTLDVFAVHGVGGIFGIIMLAVFGHASWTAQLGGLAVVGIWTTVVTIGLVVLVKAIVPIRVTEEEEITGLDLSSHGERAYELTS</sequence>
<dbReference type="Proteomes" id="UP000199441">
    <property type="component" value="Unassembled WGS sequence"/>
</dbReference>
<feature type="domain" description="Ammonium transporter AmtB-like" evidence="9">
    <location>
        <begin position="7"/>
        <end position="389"/>
    </location>
</feature>
<evidence type="ECO:0000256" key="1">
    <source>
        <dbReference type="ARBA" id="ARBA00004141"/>
    </source>
</evidence>
<dbReference type="InterPro" id="IPR029020">
    <property type="entry name" value="Ammonium/urea_transptr"/>
</dbReference>
<dbReference type="RefSeq" id="WP_089945350.1">
    <property type="nucleotide sequence ID" value="NZ_FNOI01000001.1"/>
</dbReference>
<dbReference type="InterPro" id="IPR024041">
    <property type="entry name" value="NH4_transpt_AmtB-like_dom"/>
</dbReference>
<name>A0A1H2T8N5_9RHOB</name>
<accession>A0A1H2T8N5</accession>
<dbReference type="AlphaFoldDB" id="A0A1H2T8N5"/>
<feature type="transmembrane region" description="Helical" evidence="8">
    <location>
        <begin position="227"/>
        <end position="246"/>
    </location>
</feature>
<keyword evidence="6 8" id="KW-0472">Membrane</keyword>
<evidence type="ECO:0000256" key="7">
    <source>
        <dbReference type="ARBA" id="ARBA00023177"/>
    </source>
</evidence>
<dbReference type="OrthoDB" id="9814202at2"/>
<keyword evidence="11" id="KW-1185">Reference proteome</keyword>
<dbReference type="Pfam" id="PF00909">
    <property type="entry name" value="Ammonium_transp"/>
    <property type="match status" value="1"/>
</dbReference>
<evidence type="ECO:0000256" key="8">
    <source>
        <dbReference type="RuleBase" id="RU362002"/>
    </source>
</evidence>